<gene>
    <name evidence="2" type="ORF">CSUB01_05253</name>
</gene>
<dbReference type="AlphaFoldDB" id="A0A066XI49"/>
<keyword evidence="3" id="KW-1185">Reference proteome</keyword>
<evidence type="ECO:0000313" key="2">
    <source>
        <dbReference type="EMBL" id="KDN68868.1"/>
    </source>
</evidence>
<sequence>METNFAHLGFERVFISGSTRNIQVFRNIANHEAFPHNVREIVWDDARFMVSQEEESAYHVGYGYTAEDPDSENRPVPEGVPLRTSKPHNSLLPSSLSTWLTTTIEEVLATAADSAAFAWALAEKRLPNLRRVTITPAGHVLEPGFSMLKLSLMVGMHAEQNYGAFRNSRLRQLLNTELESFALETDEVTNPSLSRPWPPENLVERFTPLRSVFPVGAWKHIRHFGLSRLLVTEDGLLDLLRALRGTLRPVELSFLVRAEQ</sequence>
<comment type="caution">
    <text evidence="2">The sequence shown here is derived from an EMBL/GenBank/DDBJ whole genome shotgun (WGS) entry which is preliminary data.</text>
</comment>
<name>A0A066XI49_COLSU</name>
<dbReference type="OMA" id="CWEAPAL"/>
<organism evidence="2 3">
    <name type="scientific">Colletotrichum sublineola</name>
    <name type="common">Sorghum anthracnose fungus</name>
    <dbReference type="NCBI Taxonomy" id="1173701"/>
    <lineage>
        <taxon>Eukaryota</taxon>
        <taxon>Fungi</taxon>
        <taxon>Dikarya</taxon>
        <taxon>Ascomycota</taxon>
        <taxon>Pezizomycotina</taxon>
        <taxon>Sordariomycetes</taxon>
        <taxon>Hypocreomycetidae</taxon>
        <taxon>Glomerellales</taxon>
        <taxon>Glomerellaceae</taxon>
        <taxon>Colletotrichum</taxon>
        <taxon>Colletotrichum graminicola species complex</taxon>
    </lineage>
</organism>
<evidence type="ECO:0000313" key="3">
    <source>
        <dbReference type="Proteomes" id="UP000027238"/>
    </source>
</evidence>
<dbReference type="eggNOG" id="ENOG502SJQV">
    <property type="taxonomic scope" value="Eukaryota"/>
</dbReference>
<dbReference type="EMBL" id="JMSE01000605">
    <property type="protein sequence ID" value="KDN68868.1"/>
    <property type="molecule type" value="Genomic_DNA"/>
</dbReference>
<feature type="region of interest" description="Disordered" evidence="1">
    <location>
        <begin position="64"/>
        <end position="87"/>
    </location>
</feature>
<evidence type="ECO:0000256" key="1">
    <source>
        <dbReference type="SAM" id="MobiDB-lite"/>
    </source>
</evidence>
<dbReference type="STRING" id="1173701.A0A066XI49"/>
<accession>A0A066XI49</accession>
<dbReference type="HOGENOM" id="CLU_1069623_0_0_1"/>
<dbReference type="Proteomes" id="UP000027238">
    <property type="component" value="Unassembled WGS sequence"/>
</dbReference>
<proteinExistence type="predicted"/>
<reference evidence="3" key="1">
    <citation type="journal article" date="2014" name="Genome Announc.">
        <title>Draft genome sequence of Colletotrichum sublineola, a destructive pathogen of cultivated sorghum.</title>
        <authorList>
            <person name="Baroncelli R."/>
            <person name="Sanz-Martin J.M."/>
            <person name="Rech G.E."/>
            <person name="Sukno S.A."/>
            <person name="Thon M.R."/>
        </authorList>
    </citation>
    <scope>NUCLEOTIDE SEQUENCE [LARGE SCALE GENOMIC DNA]</scope>
    <source>
        <strain evidence="3">TX430BB</strain>
    </source>
</reference>
<protein>
    <submittedName>
        <fullName evidence="2">Uncharacterized protein</fullName>
    </submittedName>
</protein>
<dbReference type="OrthoDB" id="5422579at2759"/>